<sequence length="631" mass="65801">MKTNKIIGAGLALAGLGGWTGTASAHLEYYDLNKGYQIKDRSDRTPGDSRTALPTLDTTHDEKVEGGGTWQITEATADTPRTVSVTVDGVKRFSWIAGTNPSLGDSHAVQFFNFHLDQPAYVNITWTQGDDGLDPAFTLYRGLLVYYGHDDTESDPLNPLDAAFAPTQNDKDTGAVADVQGIVSPFRDTVSPQSASNNFQFYQGQFNALDGWSQGRTDGDWWSAVQYLTHRNDNHGGFETLSNQLLPAGDYTIAAGGAACNDNATNNACRTPSLSATLTYSNSATPIAVNTPPAFVSGTPAFTVLSGTTVDLTANLHVSDTDSGQTLTWTPVTAPAHGSLGFSNVTAQSGKTDITPYCSPLITVASIDPLDSLSNTDKCSLTYTADSGYQGTDTFTLQVSDGTASAARSFTITAGDPLVAPGVATQQSATVGQRLMLDLPINTSGKKPLLKAKGLPPGATLGPVRKKDGQWVATLKWKPKAKQTGRSYTASFTAKSKIDGKPTQSQPLSLTFTAQAAGASQSLAITAAQWNAAKEQYTVSGTGPTGQAITLGFPDGTRLTGIPITVDGGTWQYTGSVEASNVPCALLAQANGESATLALAGAPANCAAKGPTCPDGTAWAAETSSMAAMCM</sequence>
<dbReference type="Pfam" id="PF17963">
    <property type="entry name" value="Big_9"/>
    <property type="match status" value="1"/>
</dbReference>
<dbReference type="OrthoDB" id="8559805at2"/>
<evidence type="ECO:0000313" key="2">
    <source>
        <dbReference type="Proteomes" id="UP000192923"/>
    </source>
</evidence>
<accession>A0A1Y6D3F0</accession>
<dbReference type="Proteomes" id="UP000192923">
    <property type="component" value="Unassembled WGS sequence"/>
</dbReference>
<reference evidence="1 2" key="1">
    <citation type="submission" date="2016-12" db="EMBL/GenBank/DDBJ databases">
        <authorList>
            <person name="Song W.-J."/>
            <person name="Kurnit D.M."/>
        </authorList>
    </citation>
    <scope>NUCLEOTIDE SEQUENCE [LARGE SCALE GENOMIC DNA]</scope>
    <source>
        <strain evidence="1 2">175</strain>
    </source>
</reference>
<dbReference type="STRING" id="1760988.SAMN02949497_2263"/>
<keyword evidence="2" id="KW-1185">Reference proteome</keyword>
<dbReference type="EMBL" id="FXAM01000001">
    <property type="protein sequence ID" value="SMF94924.1"/>
    <property type="molecule type" value="Genomic_DNA"/>
</dbReference>
<proteinExistence type="predicted"/>
<name>A0A1Y6D3F0_9GAMM</name>
<evidence type="ECO:0000313" key="1">
    <source>
        <dbReference type="EMBL" id="SMF94924.1"/>
    </source>
</evidence>
<protein>
    <submittedName>
        <fullName evidence="1">Uncharacterized protein</fullName>
    </submittedName>
</protein>
<dbReference type="AlphaFoldDB" id="A0A1Y6D3F0"/>
<gene>
    <name evidence="1" type="ORF">SAMN02949497_2263</name>
</gene>
<dbReference type="RefSeq" id="WP_085212724.1">
    <property type="nucleotide sequence ID" value="NZ_FXAM01000001.1"/>
</dbReference>
<organism evidence="1 2">
    <name type="scientific">Methylomagnum ishizawai</name>
    <dbReference type="NCBI Taxonomy" id="1760988"/>
    <lineage>
        <taxon>Bacteria</taxon>
        <taxon>Pseudomonadati</taxon>
        <taxon>Pseudomonadota</taxon>
        <taxon>Gammaproteobacteria</taxon>
        <taxon>Methylococcales</taxon>
        <taxon>Methylococcaceae</taxon>
        <taxon>Methylomagnum</taxon>
    </lineage>
</organism>